<dbReference type="Proteomes" id="UP001528672">
    <property type="component" value="Unassembled WGS sequence"/>
</dbReference>
<protein>
    <submittedName>
        <fullName evidence="1">Phosphoglycerate mutase</fullName>
    </submittedName>
</protein>
<evidence type="ECO:0000313" key="2">
    <source>
        <dbReference type="Proteomes" id="UP001528672"/>
    </source>
</evidence>
<gene>
    <name evidence="1" type="ORF">PSQ39_18410</name>
</gene>
<dbReference type="RefSeq" id="WP_273928543.1">
    <property type="nucleotide sequence ID" value="NZ_JAQSIO010000009.1"/>
</dbReference>
<keyword evidence="2" id="KW-1185">Reference proteome</keyword>
<sequence length="329" mass="35809">MPDLKTAPAAGAPATRALIVPYAGAGPEAAQSALNTLALPQLDRLLQRLQPEAPDEGDEYHYIPPHERALARALGLPDGQGGAGDPPWAAQRAQQRGLDTEQAWAWLSPSHWLIGADQIQMGAPSELGLDAAEAQRLIDVLAPFFAEDGIQLHLDTPDRWLASGEVFRGLHSAALDRVLRRDIQAWLPEGPGARSLRRLQSETQMLLYTHPLSEARSAARQPVVNSFWVSGSGTLPAGWQASLQTPEVLEDLRQPALDGNWAAWAQAWQAMDSGPVHELLKAAEAGQAVSLTLCGERSARHWRSSPRSLSQRLRGWISRPLSKPWLEAL</sequence>
<name>A0ABT5MJ49_9BURK</name>
<evidence type="ECO:0000313" key="1">
    <source>
        <dbReference type="EMBL" id="MDD0816618.1"/>
    </source>
</evidence>
<proteinExistence type="predicted"/>
<comment type="caution">
    <text evidence="1">The sequence shown here is derived from an EMBL/GenBank/DDBJ whole genome shotgun (WGS) entry which is preliminary data.</text>
</comment>
<reference evidence="1 2" key="1">
    <citation type="submission" date="2023-02" db="EMBL/GenBank/DDBJ databases">
        <title>Bacterial whole genome sequence for Curvibacter sp. HBC28.</title>
        <authorList>
            <person name="Le V."/>
            <person name="Ko S.-R."/>
            <person name="Ahn C.-Y."/>
            <person name="Oh H.-M."/>
        </authorList>
    </citation>
    <scope>NUCLEOTIDE SEQUENCE [LARGE SCALE GENOMIC DNA]</scope>
    <source>
        <strain evidence="1 2">HBC28</strain>
    </source>
</reference>
<dbReference type="EMBL" id="JAQSIO010000009">
    <property type="protein sequence ID" value="MDD0816618.1"/>
    <property type="molecule type" value="Genomic_DNA"/>
</dbReference>
<organism evidence="1 2">
    <name type="scientific">Curvibacter microcysteis</name>
    <dbReference type="NCBI Taxonomy" id="3026419"/>
    <lineage>
        <taxon>Bacteria</taxon>
        <taxon>Pseudomonadati</taxon>
        <taxon>Pseudomonadota</taxon>
        <taxon>Betaproteobacteria</taxon>
        <taxon>Burkholderiales</taxon>
        <taxon>Comamonadaceae</taxon>
        <taxon>Curvibacter</taxon>
    </lineage>
</organism>
<accession>A0ABT5MJ49</accession>